<dbReference type="Proteomes" id="UP001231736">
    <property type="component" value="Unassembled WGS sequence"/>
</dbReference>
<dbReference type="PIRSF" id="PIRSF029033">
    <property type="entry name" value="UCP029033"/>
    <property type="match status" value="1"/>
</dbReference>
<reference evidence="4" key="1">
    <citation type="submission" date="2016-10" db="EMBL/GenBank/DDBJ databases">
        <authorList>
            <person name="de Groot N.N."/>
        </authorList>
    </citation>
    <scope>NUCLEOTIDE SEQUENCE [LARGE SCALE GENOMIC DNA]</scope>
    <source>
        <strain evidence="4">DSM 24204</strain>
    </source>
</reference>
<gene>
    <name evidence="1" type="ORF">QJT92_06095</name>
    <name evidence="2" type="ORF">QJU93_00235</name>
    <name evidence="3" type="ORF">QJU97_03610</name>
    <name evidence="4" type="ORF">SAMN05444853_11050</name>
</gene>
<dbReference type="GO" id="GO:0006974">
    <property type="term" value="P:DNA damage response"/>
    <property type="evidence" value="ECO:0007669"/>
    <property type="project" value="TreeGrafter"/>
</dbReference>
<reference evidence="1 6" key="3">
    <citation type="journal article" date="2023" name="Front. Microbiol.">
        <title>Phylogeography and host specificity of Pasteurellaceae pathogenic to sea-farmed fish in the north-east Atlantic.</title>
        <authorList>
            <person name="Gulla S."/>
            <person name="Colquhoun D.J."/>
            <person name="Olsen A.B."/>
            <person name="Spilsberg B."/>
            <person name="Lagesen K."/>
            <person name="Aakesson C.P."/>
            <person name="Strom S."/>
            <person name="Manji F."/>
            <person name="Birkbeck T.H."/>
            <person name="Nilsen H.K."/>
        </authorList>
    </citation>
    <scope>NUCLEOTIDE SEQUENCE [LARGE SCALE GENOMIC DNA]</scope>
    <source>
        <strain evidence="1 6">VIO11850</strain>
    </source>
</reference>
<organism evidence="4 5">
    <name type="scientific">Phocoenobacter skyensis</name>
    <dbReference type="NCBI Taxonomy" id="97481"/>
    <lineage>
        <taxon>Bacteria</taxon>
        <taxon>Pseudomonadati</taxon>
        <taxon>Pseudomonadota</taxon>
        <taxon>Gammaproteobacteria</taxon>
        <taxon>Pasteurellales</taxon>
        <taxon>Pasteurellaceae</taxon>
        <taxon>Phocoenobacter</taxon>
    </lineage>
</organism>
<dbReference type="EMBL" id="JASAYQ010000001">
    <property type="protein sequence ID" value="MDP8171798.1"/>
    <property type="molecule type" value="Genomic_DNA"/>
</dbReference>
<dbReference type="PANTHER" id="PTHR34387">
    <property type="entry name" value="SLR1258 PROTEIN"/>
    <property type="match status" value="1"/>
</dbReference>
<dbReference type="Gene3D" id="3.30.110.170">
    <property type="entry name" value="Protein of unknown function (DUF541), domain 1"/>
    <property type="match status" value="1"/>
</dbReference>
<evidence type="ECO:0000313" key="3">
    <source>
        <dbReference type="EMBL" id="MDP8174545.1"/>
    </source>
</evidence>
<dbReference type="EMBL" id="JASAYT010000008">
    <property type="protein sequence ID" value="MDP8174545.1"/>
    <property type="molecule type" value="Genomic_DNA"/>
</dbReference>
<dbReference type="AlphaFoldDB" id="A0A1H7WYC3"/>
<dbReference type="EMBL" id="JASAVS010000011">
    <property type="protein sequence ID" value="MDP8085496.1"/>
    <property type="molecule type" value="Genomic_DNA"/>
</dbReference>
<dbReference type="InterPro" id="IPR052022">
    <property type="entry name" value="26kDa_periplasmic_antigen"/>
</dbReference>
<dbReference type="InterPro" id="IPR007497">
    <property type="entry name" value="SIMPL/DUF541"/>
</dbReference>
<protein>
    <submittedName>
        <fullName evidence="1">SIMPL domain-containing protein</fullName>
    </submittedName>
</protein>
<accession>A0A1H7WYC3</accession>
<proteinExistence type="predicted"/>
<dbReference type="EMBL" id="FOBN01000010">
    <property type="protein sequence ID" value="SEM26421.1"/>
    <property type="molecule type" value="Genomic_DNA"/>
</dbReference>
<dbReference type="Proteomes" id="UP000198883">
    <property type="component" value="Unassembled WGS sequence"/>
</dbReference>
<dbReference type="Proteomes" id="UP001236239">
    <property type="component" value="Unassembled WGS sequence"/>
</dbReference>
<name>A0A1H7WYC3_9PAST</name>
<reference evidence="5" key="2">
    <citation type="submission" date="2016-10" db="EMBL/GenBank/DDBJ databases">
        <authorList>
            <person name="Varghese N."/>
            <person name="Submissions S."/>
        </authorList>
    </citation>
    <scope>NUCLEOTIDE SEQUENCE [LARGE SCALE GENOMIC DNA]</scope>
    <source>
        <strain evidence="5">DSM 24204</strain>
    </source>
</reference>
<evidence type="ECO:0000313" key="4">
    <source>
        <dbReference type="EMBL" id="SEM26421.1"/>
    </source>
</evidence>
<sequence>MENTKKSSYLSIFGIILAIGLMASAFILGNQFKNLRETGVITVKGLAEAEHKATVGTWKVRIYGWGATYADAMKANQYNLNQAVHFLEKKGFLEKDREITDLSVSQRIEYYTDDNGKSRQRENGFDATRNIIISTKDLFSLQRALVEIQQLRADNQAISFDSPDYYLENLEQIKRELIAKATKDAYVRAKEFAQTSGVSVGVLKSASQGSFNIKSTRPGDDNSDYGGSYDTTTIDKKVRLVVTIKYAIDG</sequence>
<dbReference type="Proteomes" id="UP001224812">
    <property type="component" value="Unassembled WGS sequence"/>
</dbReference>
<dbReference type="STRING" id="97481.SAMN05444853_11050"/>
<dbReference type="GeneID" id="83543854"/>
<reference evidence="2" key="4">
    <citation type="journal article" date="2023" name="Front. Microbiol.">
        <title>Phylogeography and host specificity of Pasteurellaceae pathogenic to sea-farmed fish in the north-east Atlantic.</title>
        <authorList>
            <person name="Gulla S."/>
            <person name="Colquhoun D.J."/>
            <person name="Olsen A.B."/>
            <person name="Spilsberg B."/>
            <person name="Lagesen K."/>
            <person name="Aakesson C.P."/>
            <person name="Strom S."/>
            <person name="Manji F."/>
            <person name="Birkbeck T.H."/>
            <person name="Nilsen H.K."/>
        </authorList>
    </citation>
    <scope>NUCLEOTIDE SEQUENCE</scope>
    <source>
        <strain evidence="3">98B1</strain>
        <strain evidence="2">TW16_20</strain>
    </source>
</reference>
<evidence type="ECO:0000313" key="5">
    <source>
        <dbReference type="Proteomes" id="UP000198883"/>
    </source>
</evidence>
<evidence type="ECO:0000313" key="2">
    <source>
        <dbReference type="EMBL" id="MDP8171798.1"/>
    </source>
</evidence>
<dbReference type="RefSeq" id="WP_090921538.1">
    <property type="nucleotide sequence ID" value="NZ_CP016180.1"/>
</dbReference>
<evidence type="ECO:0000313" key="1">
    <source>
        <dbReference type="EMBL" id="MDP8085496.1"/>
    </source>
</evidence>
<dbReference type="InterPro" id="IPR016907">
    <property type="entry name" value="UCP029033"/>
</dbReference>
<dbReference type="OrthoDB" id="9806540at2"/>
<evidence type="ECO:0000313" key="6">
    <source>
        <dbReference type="Proteomes" id="UP001224812"/>
    </source>
</evidence>
<dbReference type="Pfam" id="PF04402">
    <property type="entry name" value="SIMPL"/>
    <property type="match status" value="1"/>
</dbReference>
<keyword evidence="6" id="KW-1185">Reference proteome</keyword>
<dbReference type="Gene3D" id="3.30.70.2970">
    <property type="entry name" value="Protein of unknown function (DUF541), domain 2"/>
    <property type="match status" value="1"/>
</dbReference>
<dbReference type="PANTHER" id="PTHR34387:SF2">
    <property type="entry name" value="SLR1258 PROTEIN"/>
    <property type="match status" value="1"/>
</dbReference>